<dbReference type="Gene3D" id="1.25.40.10">
    <property type="entry name" value="Tetratricopeptide repeat domain"/>
    <property type="match status" value="1"/>
</dbReference>
<evidence type="ECO:0000313" key="5">
    <source>
        <dbReference type="EMBL" id="TLF44136.1"/>
    </source>
</evidence>
<dbReference type="PANTHER" id="PTHR44858">
    <property type="entry name" value="TETRATRICOPEPTIDE REPEAT PROTEIN 6"/>
    <property type="match status" value="1"/>
</dbReference>
<organism evidence="5 6">
    <name type="scientific">Maribacter aurantiacus</name>
    <dbReference type="NCBI Taxonomy" id="1882343"/>
    <lineage>
        <taxon>Bacteria</taxon>
        <taxon>Pseudomonadati</taxon>
        <taxon>Bacteroidota</taxon>
        <taxon>Flavobacteriia</taxon>
        <taxon>Flavobacteriales</taxon>
        <taxon>Flavobacteriaceae</taxon>
        <taxon>Maribacter</taxon>
    </lineage>
</organism>
<dbReference type="RefSeq" id="WP_138258669.1">
    <property type="nucleotide sequence ID" value="NZ_VBUK01000007.1"/>
</dbReference>
<dbReference type="Pfam" id="PF13181">
    <property type="entry name" value="TPR_8"/>
    <property type="match status" value="1"/>
</dbReference>
<feature type="repeat" description="TPR" evidence="3">
    <location>
        <begin position="162"/>
        <end position="195"/>
    </location>
</feature>
<reference evidence="5 6" key="1">
    <citation type="journal article" date="2017" name="Int. J. Syst. Evol. Microbiol.">
        <title>Maripseudobacter aurantiacus gen. nov., sp. nov., a novel member of the family Flavobacteriaceae isolated from a sedimentation basin.</title>
        <authorList>
            <person name="Chen C."/>
            <person name="Su Y."/>
            <person name="Tao T."/>
            <person name="Fu G."/>
            <person name="Zhang C."/>
            <person name="Sun C."/>
            <person name="Zhang X."/>
            <person name="Wu M."/>
        </authorList>
    </citation>
    <scope>NUCLEOTIDE SEQUENCE [LARGE SCALE GENOMIC DNA]</scope>
    <source>
        <strain evidence="6">CDA4</strain>
    </source>
</reference>
<proteinExistence type="predicted"/>
<name>A0A5R8M3I7_9FLAO</name>
<dbReference type="AlphaFoldDB" id="A0A5R8M3I7"/>
<feature type="repeat" description="TPR" evidence="3">
    <location>
        <begin position="52"/>
        <end position="85"/>
    </location>
</feature>
<dbReference type="Pfam" id="PF13414">
    <property type="entry name" value="TPR_11"/>
    <property type="match status" value="1"/>
</dbReference>
<dbReference type="InterPro" id="IPR011990">
    <property type="entry name" value="TPR-like_helical_dom_sf"/>
</dbReference>
<keyword evidence="2 3" id="KW-0802">TPR repeat</keyword>
<dbReference type="SUPFAM" id="SSF48452">
    <property type="entry name" value="TPR-like"/>
    <property type="match status" value="2"/>
</dbReference>
<dbReference type="PANTHER" id="PTHR44858:SF1">
    <property type="entry name" value="UDP-N-ACETYLGLUCOSAMINE--PEPTIDE N-ACETYLGLUCOSAMINYLTRANSFERASE SPINDLY-RELATED"/>
    <property type="match status" value="1"/>
</dbReference>
<comment type="caution">
    <text evidence="5">The sequence shown here is derived from an EMBL/GenBank/DDBJ whole genome shotgun (WGS) entry which is preliminary data.</text>
</comment>
<keyword evidence="4" id="KW-0812">Transmembrane</keyword>
<evidence type="ECO:0000256" key="1">
    <source>
        <dbReference type="ARBA" id="ARBA00022737"/>
    </source>
</evidence>
<gene>
    <name evidence="5" type="ORF">FEK29_11920</name>
</gene>
<evidence type="ECO:0000256" key="3">
    <source>
        <dbReference type="PROSITE-ProRule" id="PRU00339"/>
    </source>
</evidence>
<keyword evidence="4" id="KW-1133">Transmembrane helix</keyword>
<evidence type="ECO:0000256" key="2">
    <source>
        <dbReference type="ARBA" id="ARBA00022803"/>
    </source>
</evidence>
<feature type="transmembrane region" description="Helical" evidence="4">
    <location>
        <begin position="7"/>
        <end position="29"/>
    </location>
</feature>
<protein>
    <submittedName>
        <fullName evidence="5">Tetratricopeptide repeat protein</fullName>
    </submittedName>
</protein>
<evidence type="ECO:0000313" key="6">
    <source>
        <dbReference type="Proteomes" id="UP000308382"/>
    </source>
</evidence>
<dbReference type="PROSITE" id="PS50005">
    <property type="entry name" value="TPR"/>
    <property type="match status" value="2"/>
</dbReference>
<accession>A0A5R8M3I7</accession>
<evidence type="ECO:0000256" key="4">
    <source>
        <dbReference type="SAM" id="Phobius"/>
    </source>
</evidence>
<keyword evidence="4" id="KW-0472">Membrane</keyword>
<dbReference type="SMART" id="SM00028">
    <property type="entry name" value="TPR"/>
    <property type="match status" value="5"/>
</dbReference>
<keyword evidence="6" id="KW-1185">Reference proteome</keyword>
<keyword evidence="1" id="KW-0677">Repeat</keyword>
<dbReference type="Proteomes" id="UP000308382">
    <property type="component" value="Unassembled WGS sequence"/>
</dbReference>
<dbReference type="OrthoDB" id="935812at2"/>
<dbReference type="EMBL" id="VBUK01000007">
    <property type="protein sequence ID" value="TLF44136.1"/>
    <property type="molecule type" value="Genomic_DNA"/>
</dbReference>
<dbReference type="InterPro" id="IPR019734">
    <property type="entry name" value="TPR_rpt"/>
</dbReference>
<sequence length="256" mass="30422">MKKFFKIFGYIVGAILVIAIGFGIYLYFWNEDRIEKSKELSERIESFESTDSDEYMEYSVNLNKAGDFENGFKFLNKAVELDPKLHLGYRGWIRLRKMRDYDKALEDFDRLDSLTPNFVDAPWGEDIDFLRAECYFGKKEYQKTIDLLNRSIKNQKEDWADIHSFVYLGLCEFELGNYEKAIGEFQRALKQSEYVPESFFGMAKAYQKLGQIEKAKENILKAESNMQYKRDDVYNEFLNEIYMSEIQEFKQQLNNK</sequence>
<dbReference type="InterPro" id="IPR050498">
    <property type="entry name" value="Ycf3"/>
</dbReference>